<feature type="compositionally biased region" description="Polar residues" evidence="1">
    <location>
        <begin position="14"/>
        <end position="64"/>
    </location>
</feature>
<feature type="compositionally biased region" description="Polar residues" evidence="1">
    <location>
        <begin position="514"/>
        <end position="523"/>
    </location>
</feature>
<feature type="region of interest" description="Disordered" evidence="1">
    <location>
        <begin position="657"/>
        <end position="696"/>
    </location>
</feature>
<feature type="compositionally biased region" description="Basic and acidic residues" evidence="1">
    <location>
        <begin position="818"/>
        <end position="827"/>
    </location>
</feature>
<dbReference type="OMA" id="QHRYHSR"/>
<keyword evidence="4" id="KW-1185">Reference proteome</keyword>
<protein>
    <recommendedName>
        <fullName evidence="5">Vacuolar segregation protein 7</fullName>
    </recommendedName>
</protein>
<keyword evidence="2" id="KW-0812">Transmembrane</keyword>
<organism evidence="3 4">
    <name type="scientific">Pestalotiopsis fici (strain W106-1 / CGMCC3.15140)</name>
    <dbReference type="NCBI Taxonomy" id="1229662"/>
    <lineage>
        <taxon>Eukaryota</taxon>
        <taxon>Fungi</taxon>
        <taxon>Dikarya</taxon>
        <taxon>Ascomycota</taxon>
        <taxon>Pezizomycotina</taxon>
        <taxon>Sordariomycetes</taxon>
        <taxon>Xylariomycetidae</taxon>
        <taxon>Amphisphaeriales</taxon>
        <taxon>Sporocadaceae</taxon>
        <taxon>Pestalotiopsis</taxon>
    </lineage>
</organism>
<evidence type="ECO:0000256" key="2">
    <source>
        <dbReference type="SAM" id="Phobius"/>
    </source>
</evidence>
<dbReference type="EMBL" id="KI912119">
    <property type="protein sequence ID" value="ETS74582.1"/>
    <property type="molecule type" value="Genomic_DNA"/>
</dbReference>
<dbReference type="GO" id="GO:0070772">
    <property type="term" value="C:PAS complex"/>
    <property type="evidence" value="ECO:0007669"/>
    <property type="project" value="TreeGrafter"/>
</dbReference>
<keyword evidence="2" id="KW-1133">Transmembrane helix</keyword>
<evidence type="ECO:0000313" key="3">
    <source>
        <dbReference type="EMBL" id="ETS74582.1"/>
    </source>
</evidence>
<dbReference type="STRING" id="1229662.W3WN39"/>
<proteinExistence type="predicted"/>
<feature type="compositionally biased region" description="Polar residues" evidence="1">
    <location>
        <begin position="307"/>
        <end position="316"/>
    </location>
</feature>
<gene>
    <name evidence="3" type="ORF">PFICI_13066</name>
</gene>
<dbReference type="InterPro" id="IPR024260">
    <property type="entry name" value="Vac7"/>
</dbReference>
<feature type="region of interest" description="Disordered" evidence="1">
    <location>
        <begin position="854"/>
        <end position="873"/>
    </location>
</feature>
<dbReference type="PANTHER" id="PTHR28258">
    <property type="entry name" value="VACUOLAR SEGREGATION PROTEIN 7"/>
    <property type="match status" value="1"/>
</dbReference>
<accession>W3WN39</accession>
<feature type="region of interest" description="Disordered" evidence="1">
    <location>
        <begin position="561"/>
        <end position="644"/>
    </location>
</feature>
<dbReference type="PANTHER" id="PTHR28258:SF1">
    <property type="entry name" value="VACUOLAR SEGREGATION PROTEIN 7"/>
    <property type="match status" value="1"/>
</dbReference>
<dbReference type="GO" id="GO:0010513">
    <property type="term" value="P:positive regulation of phosphatidylinositol biosynthetic process"/>
    <property type="evidence" value="ECO:0007669"/>
    <property type="project" value="TreeGrafter"/>
</dbReference>
<dbReference type="AlphaFoldDB" id="W3WN39"/>
<feature type="compositionally biased region" description="Pro residues" evidence="1">
    <location>
        <begin position="158"/>
        <end position="174"/>
    </location>
</feature>
<dbReference type="Pfam" id="PF12751">
    <property type="entry name" value="Vac7"/>
    <property type="match status" value="2"/>
</dbReference>
<feature type="compositionally biased region" description="Polar residues" evidence="1">
    <location>
        <begin position="230"/>
        <end position="244"/>
    </location>
</feature>
<feature type="compositionally biased region" description="Low complexity" evidence="1">
    <location>
        <begin position="411"/>
        <end position="422"/>
    </location>
</feature>
<keyword evidence="2" id="KW-0472">Membrane</keyword>
<feature type="compositionally biased region" description="Low complexity" evidence="1">
    <location>
        <begin position="296"/>
        <end position="306"/>
    </location>
</feature>
<feature type="region of interest" description="Disordered" evidence="1">
    <location>
        <begin position="484"/>
        <end position="525"/>
    </location>
</feature>
<dbReference type="GO" id="GO:1903778">
    <property type="term" value="P:protein localization to vacuolar membrane"/>
    <property type="evidence" value="ECO:0007669"/>
    <property type="project" value="TreeGrafter"/>
</dbReference>
<dbReference type="GO" id="GO:0000011">
    <property type="term" value="P:vacuole inheritance"/>
    <property type="evidence" value="ECO:0007669"/>
    <property type="project" value="TreeGrafter"/>
</dbReference>
<dbReference type="GeneID" id="19278079"/>
<dbReference type="GO" id="GO:0000329">
    <property type="term" value="C:fungal-type vacuole membrane"/>
    <property type="evidence" value="ECO:0007669"/>
    <property type="project" value="TreeGrafter"/>
</dbReference>
<reference evidence="4" key="1">
    <citation type="journal article" date="2015" name="BMC Genomics">
        <title>Genomic and transcriptomic analysis of the endophytic fungus Pestalotiopsis fici reveals its lifestyle and high potential for synthesis of natural products.</title>
        <authorList>
            <person name="Wang X."/>
            <person name="Zhang X."/>
            <person name="Liu L."/>
            <person name="Xiang M."/>
            <person name="Wang W."/>
            <person name="Sun X."/>
            <person name="Che Y."/>
            <person name="Guo L."/>
            <person name="Liu G."/>
            <person name="Guo L."/>
            <person name="Wang C."/>
            <person name="Yin W.B."/>
            <person name="Stadler M."/>
            <person name="Zhang X."/>
            <person name="Liu X."/>
        </authorList>
    </citation>
    <scope>NUCLEOTIDE SEQUENCE [LARGE SCALE GENOMIC DNA]</scope>
    <source>
        <strain evidence="4">W106-1 / CGMCC3.15140</strain>
    </source>
</reference>
<feature type="region of interest" description="Disordered" evidence="1">
    <location>
        <begin position="1"/>
        <end position="436"/>
    </location>
</feature>
<feature type="compositionally biased region" description="Low complexity" evidence="1">
    <location>
        <begin position="275"/>
        <end position="289"/>
    </location>
</feature>
<evidence type="ECO:0000256" key="1">
    <source>
        <dbReference type="SAM" id="MobiDB-lite"/>
    </source>
</evidence>
<dbReference type="HOGENOM" id="CLU_010147_0_0_1"/>
<evidence type="ECO:0000313" key="4">
    <source>
        <dbReference type="Proteomes" id="UP000030651"/>
    </source>
</evidence>
<dbReference type="OrthoDB" id="1204at2759"/>
<dbReference type="Proteomes" id="UP000030651">
    <property type="component" value="Unassembled WGS sequence"/>
</dbReference>
<dbReference type="KEGG" id="pfy:PFICI_13066"/>
<dbReference type="InParanoid" id="W3WN39"/>
<name>W3WN39_PESFW</name>
<evidence type="ECO:0008006" key="5">
    <source>
        <dbReference type="Google" id="ProtNLM"/>
    </source>
</evidence>
<dbReference type="RefSeq" id="XP_007839838.1">
    <property type="nucleotide sequence ID" value="XM_007841647.1"/>
</dbReference>
<feature type="compositionally biased region" description="Polar residues" evidence="1">
    <location>
        <begin position="350"/>
        <end position="367"/>
    </location>
</feature>
<feature type="compositionally biased region" description="Basic residues" evidence="1">
    <location>
        <begin position="586"/>
        <end position="595"/>
    </location>
</feature>
<dbReference type="FunCoup" id="W3WN39">
    <property type="interactions" value="11"/>
</dbReference>
<feature type="transmembrane region" description="Helical" evidence="2">
    <location>
        <begin position="720"/>
        <end position="739"/>
    </location>
</feature>
<feature type="region of interest" description="Disordered" evidence="1">
    <location>
        <begin position="805"/>
        <end position="830"/>
    </location>
</feature>
<feature type="compositionally biased region" description="Polar residues" evidence="1">
    <location>
        <begin position="86"/>
        <end position="114"/>
    </location>
</feature>
<dbReference type="eggNOG" id="ENOG502QU5B">
    <property type="taxonomic scope" value="Eukaryota"/>
</dbReference>
<sequence>MERSGTLPHDGSSGLENSTYSLNSVDQETSAPSSANVDTQPSRWTSATTSLTASPMASRESSPTRAFAKPPRPGRASASRSRKSSFNDPSPSRTRQNSNRGPTSAPRQQSISAATTPTLPPPSGSDAPRDSSQPRKPSSNTDRKSRDSPRWPVSPRLKSPPPQLNKPAFPPPPARNEREPPMINLQRATPSPHPHPLASEPASQVASDTEGDAAETPSGMLTPVGGPSGGSSQLETVQEVSQPGTPGADLNLALERLSQGQPLGSESAAHRAVKSGSNSESGSDSGSIRRGSKILGPAAGAAAAPPSLQTRQSSSALRFGGNKGLLADPSKHITVEEEEVSSGPRLALGLTTTNQVGNGSLKTKPSSETIRPRKEKRKPTRKAASVASGTGENPNLLATRPASQLRHSRSIRSLASSISCRSPVQPKHGQGSYGEDAVLSHPLSRKASRTPSITAHVTNLLTGGPRPASSKADIFEAKVASAVEEANSSDSDETFVYDSNPPDAPDRPRRYHSRTPSATSMVSQADRGGLRSIHSLLENGPVNPAIKKNMKFVNTYGSNTAESLTGDEDGRGTGSGRSNAGSTRAGGRHHNHANRWGRNNSSNHLSLFDNESPFPHAARSKLAGTHSRHSSNPPSPRFPQGRSGIQNSKRQMAMAGGYDLDDNATPMADDERTPLLHLNGNRSVRSNRGRRAGGMRPRGDLEAGGYHQGPSFLNRFASCLVLTIMLLLVIMGAVGFMFATSQPLTSIELVKIGNVLASEQELMLDITVRAHNPNIVVVSVDSADIEVFAKSPHAGTDSEWWRHPHDGMQILDDDGDDNESRPDEKSPNMRLGNIMELDSPLSFEGSFFQSGNSMSSSELRLTRPGNGTDGGSERWERILNDEFTLILKGVLKYTLPLSQKVKSIPISGKTTVKPNSASDPVVRKPNGTDFEVGIL</sequence>